<dbReference type="InterPro" id="IPR013216">
    <property type="entry name" value="Methyltransf_11"/>
</dbReference>
<dbReference type="SUPFAM" id="SSF53335">
    <property type="entry name" value="S-adenosyl-L-methionine-dependent methyltransferases"/>
    <property type="match status" value="1"/>
</dbReference>
<evidence type="ECO:0000259" key="4">
    <source>
        <dbReference type="Pfam" id="PF08241"/>
    </source>
</evidence>
<feature type="domain" description="Methyltransferase type 11" evidence="4">
    <location>
        <begin position="74"/>
        <end position="164"/>
    </location>
</feature>
<evidence type="ECO:0000256" key="1">
    <source>
        <dbReference type="ARBA" id="ARBA00008361"/>
    </source>
</evidence>
<accession>A0A0M9VTV7</accession>
<keyword evidence="2 5" id="KW-0489">Methyltransferase</keyword>
<dbReference type="GO" id="GO:0032259">
    <property type="term" value="P:methylation"/>
    <property type="evidence" value="ECO:0007669"/>
    <property type="project" value="UniProtKB-KW"/>
</dbReference>
<comment type="similarity">
    <text evidence="1">Belongs to the methyltransferase superfamily.</text>
</comment>
<comment type="caution">
    <text evidence="5">The sequence shown here is derived from an EMBL/GenBank/DDBJ whole genome shotgun (WGS) entry which is preliminary data.</text>
</comment>
<evidence type="ECO:0000256" key="2">
    <source>
        <dbReference type="ARBA" id="ARBA00022603"/>
    </source>
</evidence>
<dbReference type="PANTHER" id="PTHR44942:SF4">
    <property type="entry name" value="METHYLTRANSFERASE TYPE 11 DOMAIN-CONTAINING PROTEIN"/>
    <property type="match status" value="1"/>
</dbReference>
<reference evidence="5 6" key="1">
    <citation type="submission" date="2015-07" db="EMBL/GenBank/DDBJ databases">
        <title>The genome of the fungus Escovopsis weberi, a specialized disease agent of ant agriculture.</title>
        <authorList>
            <person name="de Man T.J."/>
            <person name="Stajich J.E."/>
            <person name="Kubicek C.P."/>
            <person name="Chenthamara K."/>
            <person name="Atanasova L."/>
            <person name="Druzhinina I.S."/>
            <person name="Birnbaum S."/>
            <person name="Barribeau S.M."/>
            <person name="Teiling C."/>
            <person name="Suen G."/>
            <person name="Currie C."/>
            <person name="Gerardo N.M."/>
        </authorList>
    </citation>
    <scope>NUCLEOTIDE SEQUENCE [LARGE SCALE GENOMIC DNA]</scope>
</reference>
<dbReference type="OrthoDB" id="66144at2759"/>
<dbReference type="CDD" id="cd02440">
    <property type="entry name" value="AdoMet_MTases"/>
    <property type="match status" value="1"/>
</dbReference>
<dbReference type="EMBL" id="LGSR01000020">
    <property type="protein sequence ID" value="KOS19082.1"/>
    <property type="molecule type" value="Genomic_DNA"/>
</dbReference>
<keyword evidence="3 5" id="KW-0808">Transferase</keyword>
<dbReference type="InterPro" id="IPR051052">
    <property type="entry name" value="Diverse_substrate_MTase"/>
</dbReference>
<dbReference type="Pfam" id="PF08241">
    <property type="entry name" value="Methyltransf_11"/>
    <property type="match status" value="1"/>
</dbReference>
<evidence type="ECO:0000313" key="6">
    <source>
        <dbReference type="Proteomes" id="UP000053831"/>
    </source>
</evidence>
<sequence>MATATATITVTDTATAKTSAAAAAVADAHLEASRRGFSDAHAYDLHRPSYPPAAVHSLLSHLWLVGHSQARVVEVAAGTGKLTEQLAARDEGFEIVAVEPTESMRHALAAKRLRGVAVRDGAAEGMAMPGGWADGVIAAQSFHWFANHTALAEMRRVMKPGAKLGMIWNIEDYNQPADWKATSPWEQTLKERILKLEGSGPPRFRHDTWPKAFEEQKHFAAPVQTEVQAWTVFLGKEALWERIHTLSQVYTMAEEEKAAFRTLFDEAVVEGNAEFNDKGEIGVHGVTYMAWSVSL</sequence>
<name>A0A0M9VTV7_ESCWE</name>
<dbReference type="AlphaFoldDB" id="A0A0M9VTV7"/>
<dbReference type="PANTHER" id="PTHR44942">
    <property type="entry name" value="METHYLTRANSF_11 DOMAIN-CONTAINING PROTEIN"/>
    <property type="match status" value="1"/>
</dbReference>
<evidence type="ECO:0000313" key="5">
    <source>
        <dbReference type="EMBL" id="KOS19082.1"/>
    </source>
</evidence>
<dbReference type="STRING" id="150374.A0A0M9VTV7"/>
<proteinExistence type="inferred from homology"/>
<evidence type="ECO:0000256" key="3">
    <source>
        <dbReference type="ARBA" id="ARBA00022679"/>
    </source>
</evidence>
<protein>
    <submittedName>
        <fullName evidence="5">Putative methyltransferase</fullName>
    </submittedName>
</protein>
<dbReference type="Gene3D" id="3.40.50.150">
    <property type="entry name" value="Vaccinia Virus protein VP39"/>
    <property type="match status" value="1"/>
</dbReference>
<dbReference type="InterPro" id="IPR029063">
    <property type="entry name" value="SAM-dependent_MTases_sf"/>
</dbReference>
<organism evidence="5 6">
    <name type="scientific">Escovopsis weberi</name>
    <dbReference type="NCBI Taxonomy" id="150374"/>
    <lineage>
        <taxon>Eukaryota</taxon>
        <taxon>Fungi</taxon>
        <taxon>Dikarya</taxon>
        <taxon>Ascomycota</taxon>
        <taxon>Pezizomycotina</taxon>
        <taxon>Sordariomycetes</taxon>
        <taxon>Hypocreomycetidae</taxon>
        <taxon>Hypocreales</taxon>
        <taxon>Hypocreaceae</taxon>
        <taxon>Escovopsis</taxon>
    </lineage>
</organism>
<dbReference type="GO" id="GO:0008757">
    <property type="term" value="F:S-adenosylmethionine-dependent methyltransferase activity"/>
    <property type="evidence" value="ECO:0007669"/>
    <property type="project" value="InterPro"/>
</dbReference>
<keyword evidence="6" id="KW-1185">Reference proteome</keyword>
<gene>
    <name evidence="5" type="ORF">ESCO_000992</name>
</gene>
<dbReference type="Proteomes" id="UP000053831">
    <property type="component" value="Unassembled WGS sequence"/>
</dbReference>